<dbReference type="AlphaFoldDB" id="A0A7L4ZDY0"/>
<feature type="transmembrane region" description="Helical" evidence="8">
    <location>
        <begin position="7"/>
        <end position="25"/>
    </location>
</feature>
<proteinExistence type="inferred from homology"/>
<name>A0A7L4ZDY0_9FLAO</name>
<feature type="transmembrane region" description="Helical" evidence="8">
    <location>
        <begin position="264"/>
        <end position="280"/>
    </location>
</feature>
<keyword evidence="10" id="KW-1185">Reference proteome</keyword>
<dbReference type="GO" id="GO:0055085">
    <property type="term" value="P:transmembrane transport"/>
    <property type="evidence" value="ECO:0007669"/>
    <property type="project" value="TreeGrafter"/>
</dbReference>
<protein>
    <submittedName>
        <fullName evidence="9">AI-2 transport protein TqsA</fullName>
    </submittedName>
</protein>
<dbReference type="PANTHER" id="PTHR21716">
    <property type="entry name" value="TRANSMEMBRANE PROTEIN"/>
    <property type="match status" value="1"/>
</dbReference>
<dbReference type="PANTHER" id="PTHR21716:SF53">
    <property type="entry name" value="PERMEASE PERM-RELATED"/>
    <property type="match status" value="1"/>
</dbReference>
<evidence type="ECO:0000313" key="9">
    <source>
        <dbReference type="EMBL" id="QHI34978.1"/>
    </source>
</evidence>
<keyword evidence="6 8" id="KW-1133">Transmembrane helix</keyword>
<comment type="subcellular location">
    <subcellularLocation>
        <location evidence="1">Cell membrane</location>
        <topology evidence="1">Multi-pass membrane protein</topology>
    </subcellularLocation>
</comment>
<evidence type="ECO:0000313" key="10">
    <source>
        <dbReference type="Proteomes" id="UP000464657"/>
    </source>
</evidence>
<dbReference type="RefSeq" id="WP_160127757.1">
    <property type="nucleotide sequence ID" value="NZ_CP019288.1"/>
</dbReference>
<evidence type="ECO:0000256" key="1">
    <source>
        <dbReference type="ARBA" id="ARBA00004651"/>
    </source>
</evidence>
<dbReference type="Pfam" id="PF01594">
    <property type="entry name" value="AI-2E_transport"/>
    <property type="match status" value="1"/>
</dbReference>
<sequence>MISTVKISHRALGLLALIAIIFILYVLKPLIMPLLFATILGVMIFPFQKFLEKKLRCNRIFATIFSITLIFSVTALLFLIIFIQLESFVNSGEDYSGRILGLYENIITYLGDAFNISNSSIVNGNDLKFEKLLKGNIGKVTSFISESGSFMSDAILVPIYLFFFLYYRRFLRAFAYKVFNTKSQSFINTMINKIYNVQKNYLAGLLKVMLIVGVLNTIALLSLGIENAVFFGFFAALLLLIPYIGVIIGALLPAVVALATKDSAWYAFSVMAIFGFIQFLEGNFITPKITGSKVSMNSFIAILSLIAFAMLWGISGMIVALPITAALKIIFDNTPGFEAYGFVMGEPVDALLQSKARQRLKVWKTIRQKNA</sequence>
<keyword evidence="3" id="KW-0813">Transport</keyword>
<dbReference type="KEGG" id="kan:IMCC3317_03240"/>
<dbReference type="GO" id="GO:0005886">
    <property type="term" value="C:plasma membrane"/>
    <property type="evidence" value="ECO:0007669"/>
    <property type="project" value="UniProtKB-SubCell"/>
</dbReference>
<evidence type="ECO:0000256" key="5">
    <source>
        <dbReference type="ARBA" id="ARBA00022692"/>
    </source>
</evidence>
<evidence type="ECO:0000256" key="8">
    <source>
        <dbReference type="SAM" id="Phobius"/>
    </source>
</evidence>
<dbReference type="Proteomes" id="UP000464657">
    <property type="component" value="Chromosome"/>
</dbReference>
<evidence type="ECO:0000256" key="3">
    <source>
        <dbReference type="ARBA" id="ARBA00022448"/>
    </source>
</evidence>
<evidence type="ECO:0000256" key="6">
    <source>
        <dbReference type="ARBA" id="ARBA00022989"/>
    </source>
</evidence>
<dbReference type="EMBL" id="CP019288">
    <property type="protein sequence ID" value="QHI34978.1"/>
    <property type="molecule type" value="Genomic_DNA"/>
</dbReference>
<accession>A0A7L4ZDY0</accession>
<feature type="transmembrane region" description="Helical" evidence="8">
    <location>
        <begin position="150"/>
        <end position="167"/>
    </location>
</feature>
<feature type="transmembrane region" description="Helical" evidence="8">
    <location>
        <begin position="31"/>
        <end position="48"/>
    </location>
</feature>
<feature type="transmembrane region" description="Helical" evidence="8">
    <location>
        <begin position="300"/>
        <end position="321"/>
    </location>
</feature>
<evidence type="ECO:0000256" key="4">
    <source>
        <dbReference type="ARBA" id="ARBA00022475"/>
    </source>
</evidence>
<comment type="similarity">
    <text evidence="2">Belongs to the autoinducer-2 exporter (AI-2E) (TC 2.A.86) family.</text>
</comment>
<dbReference type="OrthoDB" id="9793390at2"/>
<feature type="transmembrane region" description="Helical" evidence="8">
    <location>
        <begin position="201"/>
        <end position="223"/>
    </location>
</feature>
<keyword evidence="4" id="KW-1003">Cell membrane</keyword>
<evidence type="ECO:0000256" key="2">
    <source>
        <dbReference type="ARBA" id="ARBA00009773"/>
    </source>
</evidence>
<keyword evidence="7 8" id="KW-0472">Membrane</keyword>
<organism evidence="9 10">
    <name type="scientific">Kordia antarctica</name>
    <dbReference type="NCBI Taxonomy" id="1218801"/>
    <lineage>
        <taxon>Bacteria</taxon>
        <taxon>Pseudomonadati</taxon>
        <taxon>Bacteroidota</taxon>
        <taxon>Flavobacteriia</taxon>
        <taxon>Flavobacteriales</taxon>
        <taxon>Flavobacteriaceae</taxon>
        <taxon>Kordia</taxon>
    </lineage>
</organism>
<keyword evidence="5 8" id="KW-0812">Transmembrane</keyword>
<feature type="transmembrane region" description="Helical" evidence="8">
    <location>
        <begin position="60"/>
        <end position="85"/>
    </location>
</feature>
<gene>
    <name evidence="9" type="primary">tqsA</name>
    <name evidence="9" type="ORF">IMCC3317_03240</name>
</gene>
<feature type="transmembrane region" description="Helical" evidence="8">
    <location>
        <begin position="229"/>
        <end position="252"/>
    </location>
</feature>
<dbReference type="InterPro" id="IPR002549">
    <property type="entry name" value="AI-2E-like"/>
</dbReference>
<reference evidence="9 10" key="1">
    <citation type="journal article" date="2013" name="Int. J. Syst. Evol. Microbiol.">
        <title>Kordia antarctica sp. nov., isolated from Antarctic seawater.</title>
        <authorList>
            <person name="Baek K."/>
            <person name="Choi A."/>
            <person name="Kang I."/>
            <person name="Lee K."/>
            <person name="Cho J.C."/>
        </authorList>
    </citation>
    <scope>NUCLEOTIDE SEQUENCE [LARGE SCALE GENOMIC DNA]</scope>
    <source>
        <strain evidence="9 10">IMCC3317</strain>
    </source>
</reference>
<evidence type="ECO:0000256" key="7">
    <source>
        <dbReference type="ARBA" id="ARBA00023136"/>
    </source>
</evidence>